<keyword evidence="4" id="KW-1185">Reference proteome</keyword>
<feature type="repeat" description="PPR" evidence="2">
    <location>
        <begin position="125"/>
        <end position="158"/>
    </location>
</feature>
<dbReference type="InterPro" id="IPR002885">
    <property type="entry name" value="PPR_rpt"/>
</dbReference>
<evidence type="ECO:0008006" key="5">
    <source>
        <dbReference type="Google" id="ProtNLM"/>
    </source>
</evidence>
<evidence type="ECO:0000313" key="4">
    <source>
        <dbReference type="Proteomes" id="UP001642487"/>
    </source>
</evidence>
<reference evidence="3 4" key="1">
    <citation type="submission" date="2024-03" db="EMBL/GenBank/DDBJ databases">
        <authorList>
            <person name="Gkanogiannis A."/>
            <person name="Becerra Lopez-Lavalle L."/>
        </authorList>
    </citation>
    <scope>NUCLEOTIDE SEQUENCE [LARGE SCALE GENOMIC DNA]</scope>
</reference>
<dbReference type="PANTHER" id="PTHR47926">
    <property type="entry name" value="PENTATRICOPEPTIDE REPEAT-CONTAINING PROTEIN"/>
    <property type="match status" value="1"/>
</dbReference>
<dbReference type="InterPro" id="IPR046960">
    <property type="entry name" value="PPR_At4g14850-like_plant"/>
</dbReference>
<dbReference type="PANTHER" id="PTHR47926:SF492">
    <property type="entry name" value="DYW DOMAIN-CONTAINING PROTEIN"/>
    <property type="match status" value="1"/>
</dbReference>
<name>A0ABP0Y0X1_9ROSI</name>
<dbReference type="EMBL" id="OZ021745">
    <property type="protein sequence ID" value="CAK9314034.1"/>
    <property type="molecule type" value="Genomic_DNA"/>
</dbReference>
<evidence type="ECO:0000256" key="2">
    <source>
        <dbReference type="PROSITE-ProRule" id="PRU00708"/>
    </source>
</evidence>
<dbReference type="Gene3D" id="1.25.40.10">
    <property type="entry name" value="Tetratricopeptide repeat domain"/>
    <property type="match status" value="1"/>
</dbReference>
<protein>
    <recommendedName>
        <fullName evidence="5">Pentatricopeptide repeat-containing protein</fullName>
    </recommendedName>
</protein>
<evidence type="ECO:0000313" key="3">
    <source>
        <dbReference type="EMBL" id="CAK9314034.1"/>
    </source>
</evidence>
<dbReference type="NCBIfam" id="TIGR00756">
    <property type="entry name" value="PPR"/>
    <property type="match status" value="1"/>
</dbReference>
<evidence type="ECO:0000256" key="1">
    <source>
        <dbReference type="ARBA" id="ARBA00022737"/>
    </source>
</evidence>
<gene>
    <name evidence="3" type="ORF">CITCOLO1_LOCUS5775</name>
</gene>
<dbReference type="InterPro" id="IPR011990">
    <property type="entry name" value="TPR-like_helical_dom_sf"/>
</dbReference>
<dbReference type="Proteomes" id="UP001642487">
    <property type="component" value="Chromosome 11"/>
</dbReference>
<organism evidence="3 4">
    <name type="scientific">Citrullus colocynthis</name>
    <name type="common">colocynth</name>
    <dbReference type="NCBI Taxonomy" id="252529"/>
    <lineage>
        <taxon>Eukaryota</taxon>
        <taxon>Viridiplantae</taxon>
        <taxon>Streptophyta</taxon>
        <taxon>Embryophyta</taxon>
        <taxon>Tracheophyta</taxon>
        <taxon>Spermatophyta</taxon>
        <taxon>Magnoliopsida</taxon>
        <taxon>eudicotyledons</taxon>
        <taxon>Gunneridae</taxon>
        <taxon>Pentapetalae</taxon>
        <taxon>rosids</taxon>
        <taxon>fabids</taxon>
        <taxon>Cucurbitales</taxon>
        <taxon>Cucurbitaceae</taxon>
        <taxon>Benincaseae</taxon>
        <taxon>Citrullus</taxon>
    </lineage>
</organism>
<keyword evidence="1" id="KW-0677">Repeat</keyword>
<accession>A0ABP0Y0X1</accession>
<sequence length="158" mass="18340">MKKLQYAMCSLETITESASQDLFEYNCLLAKLKCSSRYFDSLRLFTQIHSSHCFNIKPNHYNLSITLAVCANFRDIAFGSPLHAYVVRFGLEFYPHVVNTILLLYSKTKDFGSLRRGFQEIEKPNVYFWTMLLSTCTKLGHIEYAYEVFDIMSKDNVA</sequence>
<proteinExistence type="predicted"/>
<dbReference type="PROSITE" id="PS51375">
    <property type="entry name" value="PPR"/>
    <property type="match status" value="1"/>
</dbReference>